<evidence type="ECO:0000256" key="1">
    <source>
        <dbReference type="ARBA" id="ARBA00006432"/>
    </source>
</evidence>
<evidence type="ECO:0000256" key="6">
    <source>
        <dbReference type="ARBA" id="ARBA00048277"/>
    </source>
</evidence>
<dbReference type="Pfam" id="PF13193">
    <property type="entry name" value="AMP-binding_C"/>
    <property type="match status" value="1"/>
</dbReference>
<accession>A0AAE1DL31</accession>
<evidence type="ECO:0000256" key="2">
    <source>
        <dbReference type="ARBA" id="ARBA00022598"/>
    </source>
</evidence>
<proteinExistence type="inferred from homology"/>
<dbReference type="GO" id="GO:0006631">
    <property type="term" value="P:fatty acid metabolic process"/>
    <property type="evidence" value="ECO:0007669"/>
    <property type="project" value="TreeGrafter"/>
</dbReference>
<dbReference type="InterPro" id="IPR042099">
    <property type="entry name" value="ANL_N_sf"/>
</dbReference>
<dbReference type="Pfam" id="PF00501">
    <property type="entry name" value="AMP-binding"/>
    <property type="match status" value="1"/>
</dbReference>
<dbReference type="EMBL" id="JAWDGP010003399">
    <property type="protein sequence ID" value="KAK3774616.1"/>
    <property type="molecule type" value="Genomic_DNA"/>
</dbReference>
<comment type="similarity">
    <text evidence="1">Belongs to the ATP-dependent AMP-binding enzyme family.</text>
</comment>
<evidence type="ECO:0000313" key="10">
    <source>
        <dbReference type="Proteomes" id="UP001283361"/>
    </source>
</evidence>
<comment type="function">
    <text evidence="3">Acyl-CoA synthases catalyze the initial reaction in fatty acid metabolism, by forming a thioester with CoA. Has some preference toward medium-chain substrates. Plays a role in adipocyte differentiation.</text>
</comment>
<dbReference type="Proteomes" id="UP001283361">
    <property type="component" value="Unassembled WGS sequence"/>
</dbReference>
<name>A0AAE1DL31_9GAST</name>
<dbReference type="Gene3D" id="3.30.300.30">
    <property type="match status" value="1"/>
</dbReference>
<dbReference type="PANTHER" id="PTHR43201">
    <property type="entry name" value="ACYL-COA SYNTHETASE"/>
    <property type="match status" value="1"/>
</dbReference>
<evidence type="ECO:0000256" key="5">
    <source>
        <dbReference type="ARBA" id="ARBA00047319"/>
    </source>
</evidence>
<evidence type="ECO:0000259" key="8">
    <source>
        <dbReference type="Pfam" id="PF13193"/>
    </source>
</evidence>
<sequence length="571" mass="62364">MADALQTINEVIRFWGLEKPDSEVFTFVNKHGRFGVYTPKDIWTLSSRFASLLRNTYGFTSGDVIANGVPNSPERLITDMGIIMAGCIMVNCQVLEKDGSDFWNTARIAECKGVVLPVSATSAPFCLFQQHLIPASSEALERQTVEGLAQVRTSHAPQLTKAILVNRSQTDEPINYQHSFMDRLRATDEPRELTPCKPEDIVVLFATSGSTGFCKLVPRTHKEILDAARSFEGGKDGRYFSDRPFGWMGGFPFDFLAYCSVRVLQDQFAAEQTTTCSDIWTVIGREKCTAAAMVPIAIQELITHFEKEKPDFMLSAIVTSGQPLRETLSKALGLLTHAMVAAYSSTEAGMVCASVVTSAAQMADFFSGRPISGVQLKIVDDKGAEVPRGKDGQVLVKSFRNLKRYYRQPEETQALFATDGWLQTGDRGWLDEAGNFYCLGRTGDAVLQGSVVIYSSWPEGILAKCPGVAQVSVVVVPMASKENALCACVVPHVGSNLTEEKLLKFYKESFFGSSSMGADPASSSVSSSRKQPSGFVIDLKKILLLDDLPKTLTGKVNKKELVTVASKAMLG</sequence>
<reference evidence="9" key="1">
    <citation type="journal article" date="2023" name="G3 (Bethesda)">
        <title>A reference genome for the long-term kleptoplast-retaining sea slug Elysia crispata morphotype clarki.</title>
        <authorList>
            <person name="Eastman K.E."/>
            <person name="Pendleton A.L."/>
            <person name="Shaikh M.A."/>
            <person name="Suttiyut T."/>
            <person name="Ogas R."/>
            <person name="Tomko P."/>
            <person name="Gavelis G."/>
            <person name="Widhalm J.R."/>
            <person name="Wisecaver J.H."/>
        </authorList>
    </citation>
    <scope>NUCLEOTIDE SEQUENCE</scope>
    <source>
        <strain evidence="9">ECLA1</strain>
    </source>
</reference>
<gene>
    <name evidence="9" type="ORF">RRG08_035044</name>
</gene>
<comment type="catalytic activity">
    <reaction evidence="5">
        <text>octanoate + ATP + CoA = octanoyl-CoA + AMP + diphosphate</text>
        <dbReference type="Rhea" id="RHEA:33631"/>
        <dbReference type="ChEBI" id="CHEBI:25646"/>
        <dbReference type="ChEBI" id="CHEBI:30616"/>
        <dbReference type="ChEBI" id="CHEBI:33019"/>
        <dbReference type="ChEBI" id="CHEBI:57287"/>
        <dbReference type="ChEBI" id="CHEBI:57386"/>
        <dbReference type="ChEBI" id="CHEBI:456215"/>
    </reaction>
</comment>
<dbReference type="PANTHER" id="PTHR43201:SF5">
    <property type="entry name" value="MEDIUM-CHAIN ACYL-COA LIGASE ACSF2, MITOCHONDRIAL"/>
    <property type="match status" value="1"/>
</dbReference>
<evidence type="ECO:0000313" key="9">
    <source>
        <dbReference type="EMBL" id="KAK3774616.1"/>
    </source>
</evidence>
<feature type="domain" description="AMP-binding enzyme C-terminal" evidence="8">
    <location>
        <begin position="459"/>
        <end position="555"/>
    </location>
</feature>
<dbReference type="InterPro" id="IPR025110">
    <property type="entry name" value="AMP-bd_C"/>
</dbReference>
<evidence type="ECO:0000256" key="4">
    <source>
        <dbReference type="ARBA" id="ARBA00039638"/>
    </source>
</evidence>
<dbReference type="Gene3D" id="3.40.50.12780">
    <property type="entry name" value="N-terminal domain of ligase-like"/>
    <property type="match status" value="1"/>
</dbReference>
<keyword evidence="2" id="KW-0436">Ligase</keyword>
<dbReference type="SUPFAM" id="SSF56801">
    <property type="entry name" value="Acetyl-CoA synthetase-like"/>
    <property type="match status" value="1"/>
</dbReference>
<evidence type="ECO:0000256" key="3">
    <source>
        <dbReference type="ARBA" id="ARBA00037247"/>
    </source>
</evidence>
<dbReference type="InterPro" id="IPR045851">
    <property type="entry name" value="AMP-bd_C_sf"/>
</dbReference>
<dbReference type="CDD" id="cd04433">
    <property type="entry name" value="AFD_class_I"/>
    <property type="match status" value="1"/>
</dbReference>
<dbReference type="AlphaFoldDB" id="A0AAE1DL31"/>
<comment type="caution">
    <text evidence="9">The sequence shown here is derived from an EMBL/GenBank/DDBJ whole genome shotgun (WGS) entry which is preliminary data.</text>
</comment>
<comment type="catalytic activity">
    <reaction evidence="6">
        <text>a medium-chain fatty acid + ATP + CoA = a medium-chain fatty acyl-CoA + AMP + diphosphate</text>
        <dbReference type="Rhea" id="RHEA:48340"/>
        <dbReference type="ChEBI" id="CHEBI:30616"/>
        <dbReference type="ChEBI" id="CHEBI:33019"/>
        <dbReference type="ChEBI" id="CHEBI:57287"/>
        <dbReference type="ChEBI" id="CHEBI:59558"/>
        <dbReference type="ChEBI" id="CHEBI:90546"/>
        <dbReference type="ChEBI" id="CHEBI:456215"/>
        <dbReference type="EC" id="6.2.1.2"/>
    </reaction>
</comment>
<dbReference type="GO" id="GO:0031956">
    <property type="term" value="F:medium-chain fatty acid-CoA ligase activity"/>
    <property type="evidence" value="ECO:0007669"/>
    <property type="project" value="UniProtKB-EC"/>
</dbReference>
<dbReference type="InterPro" id="IPR000873">
    <property type="entry name" value="AMP-dep_synth/lig_dom"/>
</dbReference>
<feature type="domain" description="AMP-dependent synthetase/ligase" evidence="7">
    <location>
        <begin position="19"/>
        <end position="406"/>
    </location>
</feature>
<keyword evidence="10" id="KW-1185">Reference proteome</keyword>
<protein>
    <recommendedName>
        <fullName evidence="4">Medium-chain acyl-CoA ligase ACSF2, mitochondrial</fullName>
    </recommendedName>
</protein>
<organism evidence="9 10">
    <name type="scientific">Elysia crispata</name>
    <name type="common">lettuce slug</name>
    <dbReference type="NCBI Taxonomy" id="231223"/>
    <lineage>
        <taxon>Eukaryota</taxon>
        <taxon>Metazoa</taxon>
        <taxon>Spiralia</taxon>
        <taxon>Lophotrochozoa</taxon>
        <taxon>Mollusca</taxon>
        <taxon>Gastropoda</taxon>
        <taxon>Heterobranchia</taxon>
        <taxon>Euthyneura</taxon>
        <taxon>Panpulmonata</taxon>
        <taxon>Sacoglossa</taxon>
        <taxon>Placobranchoidea</taxon>
        <taxon>Plakobranchidae</taxon>
        <taxon>Elysia</taxon>
    </lineage>
</organism>
<evidence type="ECO:0000259" key="7">
    <source>
        <dbReference type="Pfam" id="PF00501"/>
    </source>
</evidence>